<reference evidence="1" key="1">
    <citation type="submission" date="2023-08" db="EMBL/GenBank/DDBJ databases">
        <authorList>
            <person name="Chen Y."/>
            <person name="Shah S."/>
            <person name="Dougan E. K."/>
            <person name="Thang M."/>
            <person name="Chan C."/>
        </authorList>
    </citation>
    <scope>NUCLEOTIDE SEQUENCE</scope>
</reference>
<organism evidence="1 2">
    <name type="scientific">Effrenium voratum</name>
    <dbReference type="NCBI Taxonomy" id="2562239"/>
    <lineage>
        <taxon>Eukaryota</taxon>
        <taxon>Sar</taxon>
        <taxon>Alveolata</taxon>
        <taxon>Dinophyceae</taxon>
        <taxon>Suessiales</taxon>
        <taxon>Symbiodiniaceae</taxon>
        <taxon>Effrenium</taxon>
    </lineage>
</organism>
<dbReference type="EMBL" id="CAUJNA010001347">
    <property type="protein sequence ID" value="CAJ1386251.1"/>
    <property type="molecule type" value="Genomic_DNA"/>
</dbReference>
<dbReference type="AlphaFoldDB" id="A0AA36N0G1"/>
<name>A0AA36N0G1_9DINO</name>
<protein>
    <submittedName>
        <fullName evidence="1">Uncharacterized protein</fullName>
    </submittedName>
</protein>
<evidence type="ECO:0000313" key="1">
    <source>
        <dbReference type="EMBL" id="CAJ1386251.1"/>
    </source>
</evidence>
<comment type="caution">
    <text evidence="1">The sequence shown here is derived from an EMBL/GenBank/DDBJ whole genome shotgun (WGS) entry which is preliminary data.</text>
</comment>
<sequence length="348" mass="37322">MRLLTCFVPAAAARDQRGMDNMENTAAEDVEALQHLLLVLQPCCARATGTTLSLLVAAGATCARHGCENAPWNGQRGEYCSFSCRGNATPATGVTCARKGCNNAPFNGQQGECCSKRCRDSLLPAGAHCAQATQEQFARVQEQFQSGWNRGTAPKIRAIYKIHESWLLCTWDHSTCELGCACLEMYTLDASAYQASSHVRDAYQRKCSSIGRVKPWGRGDPLGNQQCRFHGTRITCTFSGQPCTNSGCRACSIIKNGFSIQCLSSNTGNQGSFGPGHYASAKSSTAHGYGNALIMTLVAVGVADVVQNPTSAPLPPGTHSRVANKSTGNDELMAPHDDQMLPLYLILF</sequence>
<dbReference type="Proteomes" id="UP001178507">
    <property type="component" value="Unassembled WGS sequence"/>
</dbReference>
<proteinExistence type="predicted"/>
<gene>
    <name evidence="1" type="ORF">EVOR1521_LOCUS12667</name>
</gene>
<dbReference type="Gene3D" id="3.90.228.10">
    <property type="match status" value="1"/>
</dbReference>
<accession>A0AA36N0G1</accession>
<evidence type="ECO:0000313" key="2">
    <source>
        <dbReference type="Proteomes" id="UP001178507"/>
    </source>
</evidence>
<dbReference type="SUPFAM" id="SSF56399">
    <property type="entry name" value="ADP-ribosylation"/>
    <property type="match status" value="1"/>
</dbReference>
<keyword evidence="2" id="KW-1185">Reference proteome</keyword>